<accession>A0A6J6JFM1</accession>
<dbReference type="EMBL" id="CAEZVY010000009">
    <property type="protein sequence ID" value="CAB4635398.1"/>
    <property type="molecule type" value="Genomic_DNA"/>
</dbReference>
<feature type="transmembrane region" description="Helical" evidence="1">
    <location>
        <begin position="20"/>
        <end position="42"/>
    </location>
</feature>
<keyword evidence="1" id="KW-1133">Transmembrane helix</keyword>
<organism evidence="3">
    <name type="scientific">freshwater metagenome</name>
    <dbReference type="NCBI Taxonomy" id="449393"/>
    <lineage>
        <taxon>unclassified sequences</taxon>
        <taxon>metagenomes</taxon>
        <taxon>ecological metagenomes</taxon>
    </lineage>
</organism>
<protein>
    <submittedName>
        <fullName evidence="3">Unannotated protein</fullName>
    </submittedName>
</protein>
<name>A0A6J6JFM1_9ZZZZ</name>
<evidence type="ECO:0000313" key="2">
    <source>
        <dbReference type="EMBL" id="CAB4576914.1"/>
    </source>
</evidence>
<sequence length="94" mass="10321">MAQGSTPDKHDVQIRRSPKLQAFVLVFGLLGFFITAIVTGLYPSDPSIGFVALFAYFALFGVSGSIALGVIVWLAVDLRSKKRMTVVRMERQSD</sequence>
<keyword evidence="1" id="KW-0812">Transmembrane</keyword>
<dbReference type="EMBL" id="CAEZTM010000055">
    <property type="protein sequence ID" value="CAB4576914.1"/>
    <property type="molecule type" value="Genomic_DNA"/>
</dbReference>
<dbReference type="AlphaFoldDB" id="A0A6J6JFM1"/>
<proteinExistence type="predicted"/>
<reference evidence="3" key="1">
    <citation type="submission" date="2020-05" db="EMBL/GenBank/DDBJ databases">
        <authorList>
            <person name="Chiriac C."/>
            <person name="Salcher M."/>
            <person name="Ghai R."/>
            <person name="Kavagutti S V."/>
        </authorList>
    </citation>
    <scope>NUCLEOTIDE SEQUENCE</scope>
</reference>
<evidence type="ECO:0000313" key="3">
    <source>
        <dbReference type="EMBL" id="CAB4635398.1"/>
    </source>
</evidence>
<keyword evidence="1" id="KW-0472">Membrane</keyword>
<feature type="transmembrane region" description="Helical" evidence="1">
    <location>
        <begin position="48"/>
        <end position="76"/>
    </location>
</feature>
<gene>
    <name evidence="2" type="ORF">UFOPK1684_01104</name>
    <name evidence="3" type="ORF">UFOPK2158_00152</name>
</gene>
<evidence type="ECO:0000256" key="1">
    <source>
        <dbReference type="SAM" id="Phobius"/>
    </source>
</evidence>